<dbReference type="Proteomes" id="UP001431783">
    <property type="component" value="Unassembled WGS sequence"/>
</dbReference>
<organism evidence="1 2">
    <name type="scientific">Henosepilachna vigintioctopunctata</name>
    <dbReference type="NCBI Taxonomy" id="420089"/>
    <lineage>
        <taxon>Eukaryota</taxon>
        <taxon>Metazoa</taxon>
        <taxon>Ecdysozoa</taxon>
        <taxon>Arthropoda</taxon>
        <taxon>Hexapoda</taxon>
        <taxon>Insecta</taxon>
        <taxon>Pterygota</taxon>
        <taxon>Neoptera</taxon>
        <taxon>Endopterygota</taxon>
        <taxon>Coleoptera</taxon>
        <taxon>Polyphaga</taxon>
        <taxon>Cucujiformia</taxon>
        <taxon>Coccinelloidea</taxon>
        <taxon>Coccinellidae</taxon>
        <taxon>Epilachninae</taxon>
        <taxon>Epilachnini</taxon>
        <taxon>Henosepilachna</taxon>
    </lineage>
</organism>
<protein>
    <submittedName>
        <fullName evidence="1">Uncharacterized protein</fullName>
    </submittedName>
</protein>
<gene>
    <name evidence="1" type="ORF">WA026_010567</name>
</gene>
<name>A0AAW1V475_9CUCU</name>
<comment type="caution">
    <text evidence="1">The sequence shown here is derived from an EMBL/GenBank/DDBJ whole genome shotgun (WGS) entry which is preliminary data.</text>
</comment>
<sequence>MAEDIDVNSLLAQKDAFIREQREQIIRLKRELDGVASERDLLLCENSNLRFELEMVELKRLQDESILSYQQRSNVYIIQMSSK</sequence>
<dbReference type="AlphaFoldDB" id="A0AAW1V475"/>
<accession>A0AAW1V475</accession>
<proteinExistence type="predicted"/>
<evidence type="ECO:0000313" key="1">
    <source>
        <dbReference type="EMBL" id="KAK9890486.1"/>
    </source>
</evidence>
<evidence type="ECO:0000313" key="2">
    <source>
        <dbReference type="Proteomes" id="UP001431783"/>
    </source>
</evidence>
<keyword evidence="2" id="KW-1185">Reference proteome</keyword>
<dbReference type="EMBL" id="JARQZJ010000125">
    <property type="protein sequence ID" value="KAK9890486.1"/>
    <property type="molecule type" value="Genomic_DNA"/>
</dbReference>
<reference evidence="1 2" key="1">
    <citation type="submission" date="2023-03" db="EMBL/GenBank/DDBJ databases">
        <title>Genome insight into feeding habits of ladybird beetles.</title>
        <authorList>
            <person name="Li H.-S."/>
            <person name="Huang Y.-H."/>
            <person name="Pang H."/>
        </authorList>
    </citation>
    <scope>NUCLEOTIDE SEQUENCE [LARGE SCALE GENOMIC DNA]</scope>
    <source>
        <strain evidence="1">SYSU_2023b</strain>
        <tissue evidence="1">Whole body</tissue>
    </source>
</reference>